<feature type="region of interest" description="Disordered" evidence="1">
    <location>
        <begin position="77"/>
        <end position="153"/>
    </location>
</feature>
<dbReference type="EMBL" id="WMBF01000806">
    <property type="protein sequence ID" value="MBW5426195.1"/>
    <property type="molecule type" value="Genomic_DNA"/>
</dbReference>
<dbReference type="InterPro" id="IPR001387">
    <property type="entry name" value="Cro/C1-type_HTH"/>
</dbReference>
<feature type="non-terminal residue" evidence="3">
    <location>
        <position position="374"/>
    </location>
</feature>
<dbReference type="PRINTS" id="PR00364">
    <property type="entry name" value="DISEASERSIST"/>
</dbReference>
<dbReference type="PANTHER" id="PTHR47691">
    <property type="entry name" value="REGULATOR-RELATED"/>
    <property type="match status" value="1"/>
</dbReference>
<dbReference type="InterPro" id="IPR027417">
    <property type="entry name" value="P-loop_NTPase"/>
</dbReference>
<name>A0ABS6YYM8_9ACTN</name>
<evidence type="ECO:0000259" key="2">
    <source>
        <dbReference type="SMART" id="SM00530"/>
    </source>
</evidence>
<dbReference type="CDD" id="cd00093">
    <property type="entry name" value="HTH_XRE"/>
    <property type="match status" value="1"/>
</dbReference>
<gene>
    <name evidence="3" type="ORF">GKQ77_32355</name>
</gene>
<dbReference type="SMART" id="SM00530">
    <property type="entry name" value="HTH_XRE"/>
    <property type="match status" value="1"/>
</dbReference>
<dbReference type="SUPFAM" id="SSF52540">
    <property type="entry name" value="P-loop containing nucleoside triphosphate hydrolases"/>
    <property type="match status" value="1"/>
</dbReference>
<dbReference type="SUPFAM" id="SSF47413">
    <property type="entry name" value="lambda repressor-like DNA-binding domains"/>
    <property type="match status" value="1"/>
</dbReference>
<evidence type="ECO:0000313" key="4">
    <source>
        <dbReference type="Proteomes" id="UP001197114"/>
    </source>
</evidence>
<sequence length="374" mass="39531">MNGLKPVEPRAPEEMRALATRLRQLLGRHGFSGVRDVSGICGLSRTTVSDALGGSRAPSWSTVSTLLKCCRVQPDTSWRRAQEEAKAAEREWRRRTRAGHETAGRTAAKRAAAEPPSAPGASGPDPSPHNAPASAVPGTFTVRAPYGELPPRVRGRDGLLADLHRALTADRDRIQVLYGLGGCGKTTVALGLARLAKDEGHQVFWLSAATRDSLVTGMRQVARDLGVPEPRVEEAWSGRASAMDLVWRALDGAERPWLLVVDNVDEPGRTASLHGSPGDGTGWIRPSGAGLTVVTTRIGNPAVWGGEATCRPVDVLSPEDGAEVLVDFAGNAGPMADARALARRLGGMPLALKLAGSYLARTGRGAGLLRRRGA</sequence>
<feature type="compositionally biased region" description="Low complexity" evidence="1">
    <location>
        <begin position="104"/>
        <end position="124"/>
    </location>
</feature>
<dbReference type="Gene3D" id="3.40.50.300">
    <property type="entry name" value="P-loop containing nucleotide triphosphate hydrolases"/>
    <property type="match status" value="1"/>
</dbReference>
<comment type="caution">
    <text evidence="3">The sequence shown here is derived from an EMBL/GenBank/DDBJ whole genome shotgun (WGS) entry which is preliminary data.</text>
</comment>
<dbReference type="InterPro" id="IPR010982">
    <property type="entry name" value="Lambda_DNA-bd_dom_sf"/>
</dbReference>
<feature type="domain" description="HTH cro/C1-type" evidence="2">
    <location>
        <begin position="21"/>
        <end position="77"/>
    </location>
</feature>
<keyword evidence="4" id="KW-1185">Reference proteome</keyword>
<protein>
    <recommendedName>
        <fullName evidence="2">HTH cro/C1-type domain-containing protein</fullName>
    </recommendedName>
</protein>
<proteinExistence type="predicted"/>
<organism evidence="3 4">
    <name type="scientific">Streptomyces anatolicus</name>
    <dbReference type="NCBI Taxonomy" id="2675858"/>
    <lineage>
        <taxon>Bacteria</taxon>
        <taxon>Bacillati</taxon>
        <taxon>Actinomycetota</taxon>
        <taxon>Actinomycetes</taxon>
        <taxon>Kitasatosporales</taxon>
        <taxon>Streptomycetaceae</taxon>
        <taxon>Streptomyces</taxon>
    </lineage>
</organism>
<dbReference type="Proteomes" id="UP001197114">
    <property type="component" value="Unassembled WGS sequence"/>
</dbReference>
<evidence type="ECO:0000256" key="1">
    <source>
        <dbReference type="SAM" id="MobiDB-lite"/>
    </source>
</evidence>
<reference evidence="3 4" key="1">
    <citation type="submission" date="2019-11" db="EMBL/GenBank/DDBJ databases">
        <authorList>
            <person name="Ay H."/>
        </authorList>
    </citation>
    <scope>NUCLEOTIDE SEQUENCE [LARGE SCALE GENOMIC DNA]</scope>
    <source>
        <strain evidence="3 4">BG9H</strain>
    </source>
</reference>
<evidence type="ECO:0000313" key="3">
    <source>
        <dbReference type="EMBL" id="MBW5426195.1"/>
    </source>
</evidence>
<accession>A0ABS6YYM8</accession>
<dbReference type="PANTHER" id="PTHR47691:SF3">
    <property type="entry name" value="HTH-TYPE TRANSCRIPTIONAL REGULATOR RV0890C-RELATED"/>
    <property type="match status" value="1"/>
</dbReference>
<feature type="compositionally biased region" description="Basic and acidic residues" evidence="1">
    <location>
        <begin position="77"/>
        <end position="103"/>
    </location>
</feature>